<name>A0A1G5RJY9_PHOLU</name>
<dbReference type="RefSeq" id="WP_049584368.1">
    <property type="nucleotide sequence ID" value="NZ_CAWQXX010000008.1"/>
</dbReference>
<dbReference type="InterPro" id="IPR014944">
    <property type="entry name" value="Toxin_SymE-like"/>
</dbReference>
<reference evidence="4" key="1">
    <citation type="submission" date="2016-10" db="EMBL/GenBank/DDBJ databases">
        <authorList>
            <person name="Varghese N."/>
            <person name="Submissions S."/>
        </authorList>
    </citation>
    <scope>NUCLEOTIDE SEQUENCE [LARGE SCALE GENOMIC DNA]</scope>
    <source>
        <strain evidence="4">ATCC 29999</strain>
    </source>
</reference>
<evidence type="ECO:0000256" key="1">
    <source>
        <dbReference type="SAM" id="MobiDB-lite"/>
    </source>
</evidence>
<dbReference type="GO" id="GO:0005737">
    <property type="term" value="C:cytoplasm"/>
    <property type="evidence" value="ECO:0007669"/>
    <property type="project" value="InterPro"/>
</dbReference>
<feature type="domain" description="Toxin SymE-like" evidence="2">
    <location>
        <begin position="20"/>
        <end position="70"/>
    </location>
</feature>
<sequence>MAKCDSKAKTITTKGQAVKPRHYTVGYRPNRGKPNPYPQLTIKGRWLAALGFTTGKPTTITSEAGQLIIQLAEND</sequence>
<proteinExistence type="predicted"/>
<dbReference type="GO" id="GO:0003723">
    <property type="term" value="F:RNA binding"/>
    <property type="evidence" value="ECO:0007669"/>
    <property type="project" value="InterPro"/>
</dbReference>
<keyword evidence="4" id="KW-1185">Reference proteome</keyword>
<dbReference type="GeneID" id="45657264"/>
<dbReference type="EMBL" id="FMWJ01000060">
    <property type="protein sequence ID" value="SCZ74393.1"/>
    <property type="molecule type" value="Genomic_DNA"/>
</dbReference>
<dbReference type="OrthoDB" id="6053337at2"/>
<evidence type="ECO:0000259" key="2">
    <source>
        <dbReference type="Pfam" id="PF08845"/>
    </source>
</evidence>
<dbReference type="GO" id="GO:0016070">
    <property type="term" value="P:RNA metabolic process"/>
    <property type="evidence" value="ECO:0007669"/>
    <property type="project" value="InterPro"/>
</dbReference>
<organism evidence="3 4">
    <name type="scientific">Photorhabdus luminescens</name>
    <name type="common">Xenorhabdus luminescens</name>
    <dbReference type="NCBI Taxonomy" id="29488"/>
    <lineage>
        <taxon>Bacteria</taxon>
        <taxon>Pseudomonadati</taxon>
        <taxon>Pseudomonadota</taxon>
        <taxon>Gammaproteobacteria</taxon>
        <taxon>Enterobacterales</taxon>
        <taxon>Morganellaceae</taxon>
        <taxon>Photorhabdus</taxon>
    </lineage>
</organism>
<gene>
    <name evidence="3" type="ORF">SAMN02982990_04626</name>
</gene>
<dbReference type="AlphaFoldDB" id="A0A1G5RJY9"/>
<accession>A0A1G5RJY9</accession>
<evidence type="ECO:0000313" key="4">
    <source>
        <dbReference type="Proteomes" id="UP000183223"/>
    </source>
</evidence>
<feature type="region of interest" description="Disordered" evidence="1">
    <location>
        <begin position="1"/>
        <end position="37"/>
    </location>
</feature>
<dbReference type="Pfam" id="PF08845">
    <property type="entry name" value="SymE_toxin"/>
    <property type="match status" value="1"/>
</dbReference>
<dbReference type="GO" id="GO:0016788">
    <property type="term" value="F:hydrolase activity, acting on ester bonds"/>
    <property type="evidence" value="ECO:0007669"/>
    <property type="project" value="InterPro"/>
</dbReference>
<evidence type="ECO:0000313" key="3">
    <source>
        <dbReference type="EMBL" id="SCZ74393.1"/>
    </source>
</evidence>
<dbReference type="Proteomes" id="UP000183223">
    <property type="component" value="Unassembled WGS sequence"/>
</dbReference>
<protein>
    <submittedName>
        <fullName evidence="3">Toxic protein SymE</fullName>
    </submittedName>
</protein>